<dbReference type="PRINTS" id="PR00740">
    <property type="entry name" value="GLHYDRLASE27"/>
</dbReference>
<proteinExistence type="inferred from homology"/>
<feature type="signal peptide" evidence="6">
    <location>
        <begin position="1"/>
        <end position="23"/>
    </location>
</feature>
<name>A0ABS2F4J9_9BACE</name>
<dbReference type="PANTHER" id="PTHR11452:SF75">
    <property type="entry name" value="ALPHA-GALACTOSIDASE MEL1"/>
    <property type="match status" value="1"/>
</dbReference>
<evidence type="ECO:0000256" key="2">
    <source>
        <dbReference type="ARBA" id="ARBA00022729"/>
    </source>
</evidence>
<dbReference type="InterPro" id="IPR013780">
    <property type="entry name" value="Glyco_hydro_b"/>
</dbReference>
<evidence type="ECO:0000256" key="1">
    <source>
        <dbReference type="ARBA" id="ARBA00009743"/>
    </source>
</evidence>
<dbReference type="SUPFAM" id="SSF51445">
    <property type="entry name" value="(Trans)glycosidases"/>
    <property type="match status" value="1"/>
</dbReference>
<dbReference type="Gene3D" id="2.60.40.1180">
    <property type="entry name" value="Golgi alpha-mannosidase II"/>
    <property type="match status" value="1"/>
</dbReference>
<sequence>MKTSTIIRLAATALCLLPLMGNATNPKTEQPFNPPIMGWSSWNTYRVNINDSLIRKQAKALIDNGLKAKGYGYINIDDGFFGYRDSTGRMHTHPQRFPNGLEGIARYIHSLGLKAGIYSDAGADTCGSQFDNDTNGIGVGLYGHETQDALLYFKEWGFDFIKIDYCGAGYELNLDERIRYTEIREAFDKAGCSNVSINICRWTFPGTWAKDIAASWRISPDIRPEWASIKDIVNRNLYLSAYCKDGHYNDMDMLEIGRGLPANEEEAHFGLWCIMSSPLLIGCDLTTIPQPSLDLLKNEELIALNQDPLGLQTYVVQRRSGAYVLVKDIEKRRGNTRAVALYNPSDSACHVSVPLSELELAGKVKLRDLIRRRNIDSATDSLSYHLPPRSVMILRAEGERRLEPRRYEAEWGYLPCFDALGKREKQVLYAFNENASGSMVVAYLGGRKENILRWDNVYSEQGGDYLMTISYIPAKHRQLEVSINGVTKKLTGLQESGKTATVTLPVELKQGYNKVEMGNPYGWATDIDKFELVKQ</sequence>
<evidence type="ECO:0000256" key="4">
    <source>
        <dbReference type="ARBA" id="ARBA00023295"/>
    </source>
</evidence>
<evidence type="ECO:0000256" key="5">
    <source>
        <dbReference type="RuleBase" id="RU361168"/>
    </source>
</evidence>
<comment type="similarity">
    <text evidence="1 5">Belongs to the glycosyl hydrolase 27 family.</text>
</comment>
<keyword evidence="5" id="KW-1015">Disulfide bond</keyword>
<dbReference type="EC" id="3.2.1.22" evidence="5"/>
<reference evidence="8 9" key="1">
    <citation type="journal article" date="2021" name="Sci. Rep.">
        <title>The distribution of antibiotic resistance genes in chicken gut microbiota commensals.</title>
        <authorList>
            <person name="Juricova H."/>
            <person name="Matiasovicova J."/>
            <person name="Kubasova T."/>
            <person name="Cejkova D."/>
            <person name="Rychlik I."/>
        </authorList>
    </citation>
    <scope>NUCLEOTIDE SEQUENCE [LARGE SCALE GENOMIC DNA]</scope>
    <source>
        <strain evidence="8 9">An768</strain>
    </source>
</reference>
<dbReference type="Pfam" id="PF16499">
    <property type="entry name" value="Melibiase_2"/>
    <property type="match status" value="1"/>
</dbReference>
<dbReference type="InterPro" id="IPR017853">
    <property type="entry name" value="GH"/>
</dbReference>
<keyword evidence="2 6" id="KW-0732">Signal</keyword>
<dbReference type="InterPro" id="IPR013785">
    <property type="entry name" value="Aldolase_TIM"/>
</dbReference>
<dbReference type="PANTHER" id="PTHR11452">
    <property type="entry name" value="ALPHA-GALACTOSIDASE/ALPHA-N-ACETYLGALACTOSAMINIDASE"/>
    <property type="match status" value="1"/>
</dbReference>
<evidence type="ECO:0000313" key="9">
    <source>
        <dbReference type="Proteomes" id="UP000782117"/>
    </source>
</evidence>
<dbReference type="InterPro" id="IPR002241">
    <property type="entry name" value="Glyco_hydro_27"/>
</dbReference>
<evidence type="ECO:0000313" key="8">
    <source>
        <dbReference type="EMBL" id="MBM6804943.1"/>
    </source>
</evidence>
<feature type="chain" id="PRO_5047447092" description="Alpha-galactosidase" evidence="6">
    <location>
        <begin position="24"/>
        <end position="535"/>
    </location>
</feature>
<evidence type="ECO:0000256" key="6">
    <source>
        <dbReference type="SAM" id="SignalP"/>
    </source>
</evidence>
<comment type="caution">
    <text evidence="8">The sequence shown here is derived from an EMBL/GenBank/DDBJ whole genome shotgun (WGS) entry which is preliminary data.</text>
</comment>
<dbReference type="InterPro" id="IPR041233">
    <property type="entry name" value="Melibiase_C"/>
</dbReference>
<organism evidence="8 9">
    <name type="scientific">Bacteroides caecicola</name>
    <dbReference type="NCBI Taxonomy" id="1462569"/>
    <lineage>
        <taxon>Bacteria</taxon>
        <taxon>Pseudomonadati</taxon>
        <taxon>Bacteroidota</taxon>
        <taxon>Bacteroidia</taxon>
        <taxon>Bacteroidales</taxon>
        <taxon>Bacteroidaceae</taxon>
        <taxon>Bacteroides</taxon>
    </lineage>
</organism>
<dbReference type="EMBL" id="JACJKJ010000001">
    <property type="protein sequence ID" value="MBM6804943.1"/>
    <property type="molecule type" value="Genomic_DNA"/>
</dbReference>
<dbReference type="Gene3D" id="2.60.120.260">
    <property type="entry name" value="Galactose-binding domain-like"/>
    <property type="match status" value="1"/>
</dbReference>
<dbReference type="SUPFAM" id="SSF51011">
    <property type="entry name" value="Glycosyl hydrolase domain"/>
    <property type="match status" value="1"/>
</dbReference>
<protein>
    <recommendedName>
        <fullName evidence="5">Alpha-galactosidase</fullName>
        <ecNumber evidence="5">3.2.1.22</ecNumber>
    </recommendedName>
    <alternativeName>
        <fullName evidence="5">Melibiase</fullName>
    </alternativeName>
</protein>
<accession>A0ABS2F4J9</accession>
<keyword evidence="3 5" id="KW-0378">Hydrolase</keyword>
<evidence type="ECO:0000256" key="3">
    <source>
        <dbReference type="ARBA" id="ARBA00022801"/>
    </source>
</evidence>
<comment type="catalytic activity">
    <reaction evidence="5">
        <text>Hydrolysis of terminal, non-reducing alpha-D-galactose residues in alpha-D-galactosides, including galactose oligosaccharides, galactomannans and galactolipids.</text>
        <dbReference type="EC" id="3.2.1.22"/>
    </reaction>
</comment>
<dbReference type="CDD" id="cd14792">
    <property type="entry name" value="GH27"/>
    <property type="match status" value="1"/>
</dbReference>
<dbReference type="Pfam" id="PF17801">
    <property type="entry name" value="Melibiase_C"/>
    <property type="match status" value="1"/>
</dbReference>
<dbReference type="CDD" id="cd04081">
    <property type="entry name" value="CBM35_galactosidase-like"/>
    <property type="match status" value="1"/>
</dbReference>
<gene>
    <name evidence="8" type="ORF">H6A24_00220</name>
</gene>
<keyword evidence="9" id="KW-1185">Reference proteome</keyword>
<feature type="domain" description="Alpha galactosidase C-terminal" evidence="7">
    <location>
        <begin position="334"/>
        <end position="395"/>
    </location>
</feature>
<dbReference type="Proteomes" id="UP000782117">
    <property type="component" value="Unassembled WGS sequence"/>
</dbReference>
<keyword evidence="4 5" id="KW-0326">Glycosidase</keyword>
<evidence type="ECO:0000259" key="7">
    <source>
        <dbReference type="Pfam" id="PF17801"/>
    </source>
</evidence>
<dbReference type="Gene3D" id="3.20.20.70">
    <property type="entry name" value="Aldolase class I"/>
    <property type="match status" value="1"/>
</dbReference>